<dbReference type="InterPro" id="IPR021458">
    <property type="entry name" value="Rv0495c"/>
</dbReference>
<evidence type="ECO:0008006" key="4">
    <source>
        <dbReference type="Google" id="ProtNLM"/>
    </source>
</evidence>
<protein>
    <recommendedName>
        <fullName evidence="4">DUF3109 family protein</fullName>
    </recommendedName>
</protein>
<dbReference type="EMBL" id="JBHSDK010000028">
    <property type="protein sequence ID" value="MFC4337164.1"/>
    <property type="molecule type" value="Genomic_DNA"/>
</dbReference>
<dbReference type="Pfam" id="PF11307">
    <property type="entry name" value="DUF3109"/>
    <property type="match status" value="1"/>
</dbReference>
<keyword evidence="3" id="KW-1185">Reference proteome</keyword>
<comment type="caution">
    <text evidence="2">The sequence shown here is derived from an EMBL/GenBank/DDBJ whole genome shotgun (WGS) entry which is preliminary data.</text>
</comment>
<dbReference type="RefSeq" id="WP_380623841.1">
    <property type="nucleotide sequence ID" value="NZ_JBHSDK010000028.1"/>
</dbReference>
<accession>A0ABV8U217</accession>
<name>A0ABV8U217_9ACTN</name>
<gene>
    <name evidence="2" type="ORF">ACFPET_18330</name>
</gene>
<organism evidence="2 3">
    <name type="scientific">Salininema proteolyticum</name>
    <dbReference type="NCBI Taxonomy" id="1607685"/>
    <lineage>
        <taxon>Bacteria</taxon>
        <taxon>Bacillati</taxon>
        <taxon>Actinomycetota</taxon>
        <taxon>Actinomycetes</taxon>
        <taxon>Glycomycetales</taxon>
        <taxon>Glycomycetaceae</taxon>
        <taxon>Salininema</taxon>
    </lineage>
</organism>
<dbReference type="Proteomes" id="UP001595823">
    <property type="component" value="Unassembled WGS sequence"/>
</dbReference>
<proteinExistence type="inferred from homology"/>
<reference evidence="3" key="1">
    <citation type="journal article" date="2019" name="Int. J. Syst. Evol. Microbiol.">
        <title>The Global Catalogue of Microorganisms (GCM) 10K type strain sequencing project: providing services to taxonomists for standard genome sequencing and annotation.</title>
        <authorList>
            <consortium name="The Broad Institute Genomics Platform"/>
            <consortium name="The Broad Institute Genome Sequencing Center for Infectious Disease"/>
            <person name="Wu L."/>
            <person name="Ma J."/>
        </authorList>
    </citation>
    <scope>NUCLEOTIDE SEQUENCE [LARGE SCALE GENOMIC DNA]</scope>
    <source>
        <strain evidence="3">IBRC-M 10908</strain>
    </source>
</reference>
<evidence type="ECO:0000256" key="1">
    <source>
        <dbReference type="ARBA" id="ARBA00093770"/>
    </source>
</evidence>
<sequence length="266" mass="29535">MTNDEVDATFDREWVEFYDPADGETVIRANLTWLTSRWGCIFGQGCPGIDAGQPADGCCLHGAFFTDEEDLVRVQEVAKKLTPETWQLHRDWHESLEEDTLENDEGEEEPAIKTAVVDGACVFHNREGFPTGPGCALHQQAMRDGVHPLEYKPEVCWQLPIKRDFTSIDRADGSVTPVTILDEFDRASWGPGGHDFDWWCTDAKLAHQSAERVYESHEAELTELIGAPAYERLSEICARAVERGLTAPHPADPGAVNLGMPGRAKG</sequence>
<evidence type="ECO:0000313" key="3">
    <source>
        <dbReference type="Proteomes" id="UP001595823"/>
    </source>
</evidence>
<evidence type="ECO:0000313" key="2">
    <source>
        <dbReference type="EMBL" id="MFC4337164.1"/>
    </source>
</evidence>
<comment type="similarity">
    <text evidence="1">Belongs to the Rv0495c family.</text>
</comment>